<dbReference type="SMART" id="SM00421">
    <property type="entry name" value="HTH_LUXR"/>
    <property type="match status" value="1"/>
</dbReference>
<dbReference type="InterPro" id="IPR011990">
    <property type="entry name" value="TPR-like_helical_dom_sf"/>
</dbReference>
<dbReference type="PANTHER" id="PTHR44688:SF25">
    <property type="entry name" value="HTH LUXR-TYPE DOMAIN-CONTAINING PROTEIN"/>
    <property type="match status" value="1"/>
</dbReference>
<dbReference type="PANTHER" id="PTHR44688">
    <property type="entry name" value="DNA-BINDING TRANSCRIPTIONAL ACTIVATOR DEVR_DOSR"/>
    <property type="match status" value="1"/>
</dbReference>
<dbReference type="Proteomes" id="UP000622890">
    <property type="component" value="Unassembled WGS sequence"/>
</dbReference>
<gene>
    <name evidence="5" type="ORF">JJB74_29275</name>
</gene>
<protein>
    <submittedName>
        <fullName evidence="5">Helix-turn-helix transcriptional regulator</fullName>
    </submittedName>
</protein>
<comment type="caution">
    <text evidence="5">The sequence shown here is derived from an EMBL/GenBank/DDBJ whole genome shotgun (WGS) entry which is preliminary data.</text>
</comment>
<dbReference type="InterPro" id="IPR000792">
    <property type="entry name" value="Tscrpt_reg_LuxR_C"/>
</dbReference>
<dbReference type="SUPFAM" id="SSF46894">
    <property type="entry name" value="C-terminal effector domain of the bipartite response regulators"/>
    <property type="match status" value="1"/>
</dbReference>
<dbReference type="EMBL" id="JAEPBG010000025">
    <property type="protein sequence ID" value="MBK4738723.1"/>
    <property type="molecule type" value="Genomic_DNA"/>
</dbReference>
<evidence type="ECO:0000256" key="3">
    <source>
        <dbReference type="ARBA" id="ARBA00023163"/>
    </source>
</evidence>
<keyword evidence="6" id="KW-1185">Reference proteome</keyword>
<evidence type="ECO:0000313" key="5">
    <source>
        <dbReference type="EMBL" id="MBK4738723.1"/>
    </source>
</evidence>
<dbReference type="GO" id="GO:0003677">
    <property type="term" value="F:DNA binding"/>
    <property type="evidence" value="ECO:0007669"/>
    <property type="project" value="UniProtKB-KW"/>
</dbReference>
<dbReference type="Pfam" id="PF25873">
    <property type="entry name" value="WHD_MalT"/>
    <property type="match status" value="1"/>
</dbReference>
<dbReference type="InterPro" id="IPR036388">
    <property type="entry name" value="WH-like_DNA-bd_sf"/>
</dbReference>
<dbReference type="Pfam" id="PF00196">
    <property type="entry name" value="GerE"/>
    <property type="match status" value="1"/>
</dbReference>
<evidence type="ECO:0000313" key="6">
    <source>
        <dbReference type="Proteomes" id="UP000622890"/>
    </source>
</evidence>
<feature type="domain" description="HTH luxR-type" evidence="4">
    <location>
        <begin position="839"/>
        <end position="904"/>
    </location>
</feature>
<dbReference type="InterPro" id="IPR041664">
    <property type="entry name" value="AAA_16"/>
</dbReference>
<dbReference type="InterPro" id="IPR016032">
    <property type="entry name" value="Sig_transdc_resp-reg_C-effctor"/>
</dbReference>
<sequence>MIESASLYRPFLSTKLNPPTTTPAQVPRDGIWDKVRSAQSMKLILVRAPAGFGKTTAMVQFRAHLEENHIETAWMTLDGGDNDASRFLACLSGAVSVLTGDRDEPEEANLLATGQPLADMALSIIDRLAKHSAPFALFLDDFETLQEPTVLRLVRELLDNLPRRGQLIIGSRGLPDLGLGRLRARGHLLEIDATQLRFTLQETTEFVTRRRRIALPEEELSLLHRKTEGWVAALWLASMALEGRDGKSEFIARFSGSNEAVADYLAEDVLASQPPAVRDFLLRTSILRHLNASLCNALLPGADSGAVLRQLEESNLFLTPIEGEERSYRYHSLFAGFLRAQLERELPRQAAQLHRAASHWYESCSRPVPAIDHAIEGGNYEHAVRLLELHAESLLEGGRMRLLARWFSALPDAAIRRSPLLQVIHVWAVCLTRGPWEAMAVLEDSGCLQSDDPRVLAHVLALRPMSLAMMDRKEDAHALGREALARLPLGNAFADNTLANEMAYIFAVMGDYQASHKLLDSARRGQGLTASAFHKMYSESVEGIIDLEEAQLRQATARFRIAVSSTHSVSYRHTGGNAWAGVLYAATLYEANDLGQAEHLLQVYVPLAKDVGLPDHMIIGYTLLSRVAFHRGDIDQSFQWLTEMEYIGHRRQLPRVVSSAKLERARILALQGNIGGAQEEFARANTFEVWERVQRLRLPAHDIDNAELGAIRLHVFTGNGKAALQMAEPALAAAIASKRLRRALKLRVLRALAEHQSGDLRTAVASMTDMLKATCSEGFIRLIVDEGERAGQLVREVEEACRAQGGRSDPIFSVYLQKLLEAFGPVPAAELDMPAGDAANVLVEQLTAKEIRILSLLAEGYSNSALAEKLFVSDSTVRTHLRNINGKLNAHNRTQAVAVARKLGVIR</sequence>
<keyword evidence="2" id="KW-0238">DNA-binding</keyword>
<dbReference type="InterPro" id="IPR059106">
    <property type="entry name" value="WHD_MalT"/>
</dbReference>
<dbReference type="Pfam" id="PF17874">
    <property type="entry name" value="TPR_MalT"/>
    <property type="match status" value="1"/>
</dbReference>
<dbReference type="SUPFAM" id="SSF52540">
    <property type="entry name" value="P-loop containing nucleoside triphosphate hydrolases"/>
    <property type="match status" value="1"/>
</dbReference>
<dbReference type="AlphaFoldDB" id="A0A934SZQ0"/>
<dbReference type="Gene3D" id="1.10.10.10">
    <property type="entry name" value="Winged helix-like DNA-binding domain superfamily/Winged helix DNA-binding domain"/>
    <property type="match status" value="1"/>
</dbReference>
<dbReference type="Pfam" id="PF13191">
    <property type="entry name" value="AAA_16"/>
    <property type="match status" value="1"/>
</dbReference>
<proteinExistence type="predicted"/>
<dbReference type="InterPro" id="IPR027417">
    <property type="entry name" value="P-loop_NTPase"/>
</dbReference>
<dbReference type="PROSITE" id="PS50043">
    <property type="entry name" value="HTH_LUXR_2"/>
    <property type="match status" value="1"/>
</dbReference>
<evidence type="ECO:0000256" key="2">
    <source>
        <dbReference type="ARBA" id="ARBA00023125"/>
    </source>
</evidence>
<organism evidence="5 6">
    <name type="scientific">Noviherbaspirillum pedocola</name>
    <dbReference type="NCBI Taxonomy" id="2801341"/>
    <lineage>
        <taxon>Bacteria</taxon>
        <taxon>Pseudomonadati</taxon>
        <taxon>Pseudomonadota</taxon>
        <taxon>Betaproteobacteria</taxon>
        <taxon>Burkholderiales</taxon>
        <taxon>Oxalobacteraceae</taxon>
        <taxon>Noviherbaspirillum</taxon>
    </lineage>
</organism>
<evidence type="ECO:0000259" key="4">
    <source>
        <dbReference type="PROSITE" id="PS50043"/>
    </source>
</evidence>
<dbReference type="InterPro" id="IPR041617">
    <property type="entry name" value="TPR_MalT"/>
</dbReference>
<reference evidence="5" key="1">
    <citation type="submission" date="2021-01" db="EMBL/GenBank/DDBJ databases">
        <title>Genome sequence of strain Noviherbaspirillum sp. DKR-6.</title>
        <authorList>
            <person name="Chaudhary D.K."/>
        </authorList>
    </citation>
    <scope>NUCLEOTIDE SEQUENCE</scope>
    <source>
        <strain evidence="5">DKR-6</strain>
    </source>
</reference>
<dbReference type="Gene3D" id="1.25.40.10">
    <property type="entry name" value="Tetratricopeptide repeat domain"/>
    <property type="match status" value="1"/>
</dbReference>
<name>A0A934SZQ0_9BURK</name>
<dbReference type="PRINTS" id="PR00038">
    <property type="entry name" value="HTHLUXR"/>
</dbReference>
<keyword evidence="3" id="KW-0804">Transcription</keyword>
<accession>A0A934SZQ0</accession>
<evidence type="ECO:0000256" key="1">
    <source>
        <dbReference type="ARBA" id="ARBA00023015"/>
    </source>
</evidence>
<dbReference type="Gene3D" id="3.40.50.300">
    <property type="entry name" value="P-loop containing nucleotide triphosphate hydrolases"/>
    <property type="match status" value="1"/>
</dbReference>
<dbReference type="RefSeq" id="WP_200598092.1">
    <property type="nucleotide sequence ID" value="NZ_JAEPBG010000025.1"/>
</dbReference>
<dbReference type="GO" id="GO:0006355">
    <property type="term" value="P:regulation of DNA-templated transcription"/>
    <property type="evidence" value="ECO:0007669"/>
    <property type="project" value="InterPro"/>
</dbReference>
<dbReference type="CDD" id="cd06170">
    <property type="entry name" value="LuxR_C_like"/>
    <property type="match status" value="1"/>
</dbReference>
<keyword evidence="1" id="KW-0805">Transcription regulation</keyword>